<feature type="region of interest" description="Disordered" evidence="6">
    <location>
        <begin position="1"/>
        <end position="23"/>
    </location>
</feature>
<organism evidence="8 9">
    <name type="scientific">Asbolus verrucosus</name>
    <name type="common">Desert ironclad beetle</name>
    <dbReference type="NCBI Taxonomy" id="1661398"/>
    <lineage>
        <taxon>Eukaryota</taxon>
        <taxon>Metazoa</taxon>
        <taxon>Ecdysozoa</taxon>
        <taxon>Arthropoda</taxon>
        <taxon>Hexapoda</taxon>
        <taxon>Insecta</taxon>
        <taxon>Pterygota</taxon>
        <taxon>Neoptera</taxon>
        <taxon>Endopterygota</taxon>
        <taxon>Coleoptera</taxon>
        <taxon>Polyphaga</taxon>
        <taxon>Cucujiformia</taxon>
        <taxon>Tenebrionidae</taxon>
        <taxon>Pimeliinae</taxon>
        <taxon>Asbolus</taxon>
    </lineage>
</organism>
<name>A0A482VT65_ASBVE</name>
<evidence type="ECO:0000313" key="9">
    <source>
        <dbReference type="Proteomes" id="UP000292052"/>
    </source>
</evidence>
<dbReference type="GO" id="GO:0034501">
    <property type="term" value="P:protein localization to kinetochore"/>
    <property type="evidence" value="ECO:0007669"/>
    <property type="project" value="TreeGrafter"/>
</dbReference>
<protein>
    <submittedName>
        <fullName evidence="8">Dual specificity protein kinase TTK</fullName>
    </submittedName>
</protein>
<dbReference type="Pfam" id="PF00069">
    <property type="entry name" value="Pkinase"/>
    <property type="match status" value="1"/>
</dbReference>
<dbReference type="GO" id="GO:0007059">
    <property type="term" value="P:chromosome segregation"/>
    <property type="evidence" value="ECO:0007669"/>
    <property type="project" value="TreeGrafter"/>
</dbReference>
<gene>
    <name evidence="8" type="ORF">BDFB_001070</name>
</gene>
<dbReference type="SMART" id="SM00220">
    <property type="entry name" value="S_TKc"/>
    <property type="match status" value="1"/>
</dbReference>
<evidence type="ECO:0000256" key="3">
    <source>
        <dbReference type="ARBA" id="ARBA00022741"/>
    </source>
</evidence>
<dbReference type="GO" id="GO:0000776">
    <property type="term" value="C:kinetochore"/>
    <property type="evidence" value="ECO:0007669"/>
    <property type="project" value="TreeGrafter"/>
</dbReference>
<proteinExistence type="predicted"/>
<dbReference type="GO" id="GO:0004712">
    <property type="term" value="F:protein serine/threonine/tyrosine kinase activity"/>
    <property type="evidence" value="ECO:0007669"/>
    <property type="project" value="TreeGrafter"/>
</dbReference>
<dbReference type="GO" id="GO:0004674">
    <property type="term" value="F:protein serine/threonine kinase activity"/>
    <property type="evidence" value="ECO:0007669"/>
    <property type="project" value="UniProtKB-KW"/>
</dbReference>
<evidence type="ECO:0000256" key="4">
    <source>
        <dbReference type="ARBA" id="ARBA00022777"/>
    </source>
</evidence>
<evidence type="ECO:0000313" key="8">
    <source>
        <dbReference type="EMBL" id="RZC36151.1"/>
    </source>
</evidence>
<dbReference type="GO" id="GO:0005634">
    <property type="term" value="C:nucleus"/>
    <property type="evidence" value="ECO:0007669"/>
    <property type="project" value="TreeGrafter"/>
</dbReference>
<dbReference type="STRING" id="1661398.A0A482VT65"/>
<sequence>MGSVTGDFTNLTTGQEGLNSRNAVSTVKRKCQRRKILKIAPLRLVEIQKELEEADNEPQWSPAKETEGKNDSFAMGLAVLSLTPSEKPAIKDGNFATPQVAVPQKTNRMLEYDYITPKNKVPPKIQCSVNMQTYLKTPIEKLTADCNRIIKMFDFEINNEAKTLLVVLEVGGADLSKILKESALNTTHMPVYMLVYYWMEMLYAVKQIHSHGIIHSDLKPANFLKVEGYLKLIDFGIASCIQSDMTSVIKVVPEGSFNYISPEALHNESSSNKNSPSAGIPKYKISFKSDVWSLGCILYQLVYRKTPFQHITQMWMKLSTLLDPNHKIDYPDVGWVPPKIINTMKSCLQHNMKLRPSVDELISEYESIFQNL</sequence>
<keyword evidence="4 8" id="KW-0418">Kinase</keyword>
<dbReference type="Gene3D" id="1.10.510.10">
    <property type="entry name" value="Transferase(Phosphotransferase) domain 1"/>
    <property type="match status" value="1"/>
</dbReference>
<dbReference type="PANTHER" id="PTHR22974:SF21">
    <property type="entry name" value="DUAL SPECIFICITY PROTEIN KINASE TTK"/>
    <property type="match status" value="1"/>
</dbReference>
<keyword evidence="3" id="KW-0547">Nucleotide-binding</keyword>
<reference evidence="8 9" key="1">
    <citation type="submission" date="2017-03" db="EMBL/GenBank/DDBJ databases">
        <title>Genome of the blue death feigning beetle - Asbolus verrucosus.</title>
        <authorList>
            <person name="Rider S.D."/>
        </authorList>
    </citation>
    <scope>NUCLEOTIDE SEQUENCE [LARGE SCALE GENOMIC DNA]</scope>
    <source>
        <strain evidence="8">Butters</strain>
        <tissue evidence="8">Head and leg muscle</tissue>
    </source>
</reference>
<evidence type="ECO:0000259" key="7">
    <source>
        <dbReference type="PROSITE" id="PS50011"/>
    </source>
</evidence>
<keyword evidence="5" id="KW-0067">ATP-binding</keyword>
<evidence type="ECO:0000256" key="5">
    <source>
        <dbReference type="ARBA" id="ARBA00022840"/>
    </source>
</evidence>
<keyword evidence="2" id="KW-0808">Transferase</keyword>
<dbReference type="SUPFAM" id="SSF56112">
    <property type="entry name" value="Protein kinase-like (PK-like)"/>
    <property type="match status" value="1"/>
</dbReference>
<evidence type="ECO:0000256" key="1">
    <source>
        <dbReference type="ARBA" id="ARBA00022527"/>
    </source>
</evidence>
<comment type="caution">
    <text evidence="8">The sequence shown here is derived from an EMBL/GenBank/DDBJ whole genome shotgun (WGS) entry which is preliminary data.</text>
</comment>
<dbReference type="PROSITE" id="PS50011">
    <property type="entry name" value="PROTEIN_KINASE_DOM"/>
    <property type="match status" value="1"/>
</dbReference>
<accession>A0A482VT65</accession>
<dbReference type="GO" id="GO:0005524">
    <property type="term" value="F:ATP binding"/>
    <property type="evidence" value="ECO:0007669"/>
    <property type="project" value="UniProtKB-KW"/>
</dbReference>
<dbReference type="GO" id="GO:0007094">
    <property type="term" value="P:mitotic spindle assembly checkpoint signaling"/>
    <property type="evidence" value="ECO:0007669"/>
    <property type="project" value="TreeGrafter"/>
</dbReference>
<keyword evidence="1" id="KW-0723">Serine/threonine-protein kinase</keyword>
<evidence type="ECO:0000256" key="6">
    <source>
        <dbReference type="SAM" id="MobiDB-lite"/>
    </source>
</evidence>
<keyword evidence="9" id="KW-1185">Reference proteome</keyword>
<dbReference type="OrthoDB" id="20524at2759"/>
<dbReference type="GO" id="GO:0033316">
    <property type="term" value="P:meiotic spindle assembly checkpoint signaling"/>
    <property type="evidence" value="ECO:0007669"/>
    <property type="project" value="TreeGrafter"/>
</dbReference>
<evidence type="ECO:0000256" key="2">
    <source>
        <dbReference type="ARBA" id="ARBA00022679"/>
    </source>
</evidence>
<dbReference type="AlphaFoldDB" id="A0A482VT65"/>
<feature type="domain" description="Protein kinase" evidence="7">
    <location>
        <begin position="84"/>
        <end position="369"/>
    </location>
</feature>
<dbReference type="EMBL" id="QDEB01064656">
    <property type="protein sequence ID" value="RZC36151.1"/>
    <property type="molecule type" value="Genomic_DNA"/>
</dbReference>
<dbReference type="InterPro" id="IPR011009">
    <property type="entry name" value="Kinase-like_dom_sf"/>
</dbReference>
<dbReference type="InterPro" id="IPR000719">
    <property type="entry name" value="Prot_kinase_dom"/>
</dbReference>
<dbReference type="PANTHER" id="PTHR22974">
    <property type="entry name" value="MIXED LINEAGE PROTEIN KINASE"/>
    <property type="match status" value="1"/>
</dbReference>
<dbReference type="Proteomes" id="UP000292052">
    <property type="component" value="Unassembled WGS sequence"/>
</dbReference>